<dbReference type="AlphaFoldDB" id="A0AAD6MLN0"/>
<comment type="caution">
    <text evidence="1">The sequence shown here is derived from an EMBL/GenBank/DDBJ whole genome shotgun (WGS) entry which is preliminary data.</text>
</comment>
<protein>
    <submittedName>
        <fullName evidence="1">Uncharacterized protein</fullName>
    </submittedName>
</protein>
<sequence length="106" mass="12004">MVKGEKTYLFENLFPKRNTPSGIAILLLLQLQHTSLLDLVPLERETRGAEGNCCFPWACWQQNPIKEMSPSKLYCDDYYEYAYPCTPGVSYHGRGASSNPCPSCCF</sequence>
<name>A0AAD6MLN0_9ROSI</name>
<keyword evidence="2" id="KW-1185">Reference proteome</keyword>
<dbReference type="Gene3D" id="1.10.530.10">
    <property type="match status" value="1"/>
</dbReference>
<accession>A0AAD6MLN0</accession>
<organism evidence="1 2">
    <name type="scientific">Populus alba x Populus x berolinensis</name>
    <dbReference type="NCBI Taxonomy" id="444605"/>
    <lineage>
        <taxon>Eukaryota</taxon>
        <taxon>Viridiplantae</taxon>
        <taxon>Streptophyta</taxon>
        <taxon>Embryophyta</taxon>
        <taxon>Tracheophyta</taxon>
        <taxon>Spermatophyta</taxon>
        <taxon>Magnoliopsida</taxon>
        <taxon>eudicotyledons</taxon>
        <taxon>Gunneridae</taxon>
        <taxon>Pentapetalae</taxon>
        <taxon>rosids</taxon>
        <taxon>fabids</taxon>
        <taxon>Malpighiales</taxon>
        <taxon>Salicaceae</taxon>
        <taxon>Saliceae</taxon>
        <taxon>Populus</taxon>
    </lineage>
</organism>
<dbReference type="Proteomes" id="UP001164929">
    <property type="component" value="Chromosome 8"/>
</dbReference>
<dbReference type="Gene3D" id="3.30.20.10">
    <property type="entry name" value="Endochitinase, domain 2"/>
    <property type="match status" value="1"/>
</dbReference>
<dbReference type="EMBL" id="JAQIZT010000008">
    <property type="protein sequence ID" value="KAJ6987828.1"/>
    <property type="molecule type" value="Genomic_DNA"/>
</dbReference>
<reference evidence="1" key="1">
    <citation type="journal article" date="2023" name="Mol. Ecol. Resour.">
        <title>Chromosome-level genome assembly of a triploid poplar Populus alba 'Berolinensis'.</title>
        <authorList>
            <person name="Chen S."/>
            <person name="Yu Y."/>
            <person name="Wang X."/>
            <person name="Wang S."/>
            <person name="Zhang T."/>
            <person name="Zhou Y."/>
            <person name="He R."/>
            <person name="Meng N."/>
            <person name="Wang Y."/>
            <person name="Liu W."/>
            <person name="Liu Z."/>
            <person name="Liu J."/>
            <person name="Guo Q."/>
            <person name="Huang H."/>
            <person name="Sederoff R.R."/>
            <person name="Wang G."/>
            <person name="Qu G."/>
            <person name="Chen S."/>
        </authorList>
    </citation>
    <scope>NUCLEOTIDE SEQUENCE</scope>
    <source>
        <strain evidence="1">SC-2020</strain>
    </source>
</reference>
<proteinExistence type="predicted"/>
<evidence type="ECO:0000313" key="2">
    <source>
        <dbReference type="Proteomes" id="UP001164929"/>
    </source>
</evidence>
<gene>
    <name evidence="1" type="ORF">NC653_020930</name>
</gene>
<evidence type="ECO:0000313" key="1">
    <source>
        <dbReference type="EMBL" id="KAJ6987828.1"/>
    </source>
</evidence>